<dbReference type="EMBL" id="JNBR01002405">
    <property type="protein sequence ID" value="OQR82986.1"/>
    <property type="molecule type" value="Genomic_DNA"/>
</dbReference>
<feature type="transmembrane region" description="Helical" evidence="1">
    <location>
        <begin position="56"/>
        <end position="82"/>
    </location>
</feature>
<evidence type="ECO:0000313" key="3">
    <source>
        <dbReference type="EMBL" id="OQR82986.1"/>
    </source>
</evidence>
<dbReference type="PANTHER" id="PTHR35982">
    <property type="entry name" value="AGAP005361-PA"/>
    <property type="match status" value="1"/>
</dbReference>
<protein>
    <recommendedName>
        <fullName evidence="2">DUF7802 domain-containing protein</fullName>
    </recommendedName>
</protein>
<reference evidence="3 4" key="1">
    <citation type="journal article" date="2014" name="Genome Biol. Evol.">
        <title>The secreted proteins of Achlya hypogyna and Thraustotheca clavata identify the ancestral oomycete secretome and reveal gene acquisitions by horizontal gene transfer.</title>
        <authorList>
            <person name="Misner I."/>
            <person name="Blouin N."/>
            <person name="Leonard G."/>
            <person name="Richards T.A."/>
            <person name="Lane C.E."/>
        </authorList>
    </citation>
    <scope>NUCLEOTIDE SEQUENCE [LARGE SCALE GENOMIC DNA]</scope>
    <source>
        <strain evidence="3 4">ATCC 48635</strain>
    </source>
</reference>
<dbReference type="Pfam" id="PF25085">
    <property type="entry name" value="DUF7802"/>
    <property type="match status" value="1"/>
</dbReference>
<feature type="transmembrane region" description="Helical" evidence="1">
    <location>
        <begin position="94"/>
        <end position="112"/>
    </location>
</feature>
<accession>A0A1V9YBA4</accession>
<feature type="transmembrane region" description="Helical" evidence="1">
    <location>
        <begin position="381"/>
        <end position="401"/>
    </location>
</feature>
<feature type="domain" description="DUF7802" evidence="2">
    <location>
        <begin position="16"/>
        <end position="393"/>
    </location>
</feature>
<evidence type="ECO:0000313" key="4">
    <source>
        <dbReference type="Proteomes" id="UP000243579"/>
    </source>
</evidence>
<name>A0A1V9YBA4_ACHHY</name>
<feature type="transmembrane region" description="Helical" evidence="1">
    <location>
        <begin position="26"/>
        <end position="44"/>
    </location>
</feature>
<keyword evidence="1" id="KW-0812">Transmembrane</keyword>
<feature type="transmembrane region" description="Helical" evidence="1">
    <location>
        <begin position="209"/>
        <end position="230"/>
    </location>
</feature>
<organism evidence="3 4">
    <name type="scientific">Achlya hypogyna</name>
    <name type="common">Oomycete</name>
    <name type="synonym">Protoachlya hypogyna</name>
    <dbReference type="NCBI Taxonomy" id="1202772"/>
    <lineage>
        <taxon>Eukaryota</taxon>
        <taxon>Sar</taxon>
        <taxon>Stramenopiles</taxon>
        <taxon>Oomycota</taxon>
        <taxon>Saprolegniomycetes</taxon>
        <taxon>Saprolegniales</taxon>
        <taxon>Achlyaceae</taxon>
        <taxon>Achlya</taxon>
    </lineage>
</organism>
<keyword evidence="1" id="KW-0472">Membrane</keyword>
<comment type="caution">
    <text evidence="3">The sequence shown here is derived from an EMBL/GenBank/DDBJ whole genome shotgun (WGS) entry which is preliminary data.</text>
</comment>
<evidence type="ECO:0000256" key="1">
    <source>
        <dbReference type="SAM" id="Phobius"/>
    </source>
</evidence>
<gene>
    <name evidence="3" type="ORF">ACHHYP_15206</name>
</gene>
<dbReference type="AlphaFoldDB" id="A0A1V9YBA4"/>
<keyword evidence="1" id="KW-1133">Transmembrane helix</keyword>
<feature type="transmembrane region" description="Helical" evidence="1">
    <location>
        <begin position="162"/>
        <end position="189"/>
    </location>
</feature>
<proteinExistence type="predicted"/>
<feature type="transmembrane region" description="Helical" evidence="1">
    <location>
        <begin position="236"/>
        <end position="254"/>
    </location>
</feature>
<feature type="transmembrane region" description="Helical" evidence="1">
    <location>
        <begin position="285"/>
        <end position="304"/>
    </location>
</feature>
<evidence type="ECO:0000259" key="2">
    <source>
        <dbReference type="Pfam" id="PF25085"/>
    </source>
</evidence>
<sequence length="418" mass="46499">MVSSAASALGRVLWLNSPLQLLTDNGALFMIEVVSYACAAFMLLHAHASPRRSKIVLGTIFVYHLVLLGLGCIDQDLTITWYAQSTVMLGSGHLPLYLVVLHSMFYYVAYITTQRLHLQDYASAGAFTLIVLCLTFPLELVGPKFLLWTFHDTEPTLADRFLSIPIAILLAHIASSLAFYASLCTFVSLGLPGHSYQPEHALIEHLYPLLSILLSIPTSVLYFALLFHLICDLILIHPHILLLVLLSLGLAVVWSSDRLGGDLGPPQIPPWIYDGEWTNGWLDHALVQAIGLYTIVLLFLTIVVNPARLTSLSYHQRVGDCSTQTTYTTLLATTQTRFTFLCIVDYDEEFTFCNLPVNRIHTNEPWYAICGHRYGHKAFPNYLACMIASAVITILGLRAAYSLVRPAYVQRLLATKSS</sequence>
<keyword evidence="4" id="KW-1185">Reference proteome</keyword>
<dbReference type="PANTHER" id="PTHR35982:SF1">
    <property type="entry name" value="SPIROCYCLASE, AVEC FAMILY"/>
    <property type="match status" value="1"/>
</dbReference>
<dbReference type="OrthoDB" id="188749at2759"/>
<dbReference type="InterPro" id="IPR056704">
    <property type="entry name" value="DUF7802"/>
</dbReference>
<dbReference type="Proteomes" id="UP000243579">
    <property type="component" value="Unassembled WGS sequence"/>
</dbReference>